<keyword evidence="4 5" id="KW-0472">Membrane</keyword>
<dbReference type="InterPro" id="IPR007430">
    <property type="entry name" value="VirB8"/>
</dbReference>
<dbReference type="Proteomes" id="UP000195273">
    <property type="component" value="Chromosome"/>
</dbReference>
<evidence type="ECO:0000256" key="3">
    <source>
        <dbReference type="ARBA" id="ARBA00022989"/>
    </source>
</evidence>
<feature type="transmembrane region" description="Helical" evidence="5">
    <location>
        <begin position="42"/>
        <end position="62"/>
    </location>
</feature>
<keyword evidence="3 5" id="KW-1133">Transmembrane helix</keyword>
<dbReference type="GO" id="GO:0016020">
    <property type="term" value="C:membrane"/>
    <property type="evidence" value="ECO:0007669"/>
    <property type="project" value="UniProtKB-SubCell"/>
</dbReference>
<comment type="subcellular location">
    <subcellularLocation>
        <location evidence="1">Membrane</location>
        <topology evidence="1">Single-pass membrane protein</topology>
    </subcellularLocation>
</comment>
<dbReference type="EMBL" id="CP021431">
    <property type="protein sequence ID" value="ART99356.1"/>
    <property type="molecule type" value="Genomic_DNA"/>
</dbReference>
<feature type="domain" description="Bacterial virulence protein VirB8" evidence="6">
    <location>
        <begin position="22"/>
        <end position="227"/>
    </location>
</feature>
<dbReference type="Gene3D" id="3.10.450.230">
    <property type="entry name" value="VirB8 protein"/>
    <property type="match status" value="1"/>
</dbReference>
<name>A0A1Y0E6W8_9RHOB</name>
<organism evidence="7 8">
    <name type="scientific">Yoonia vestfoldensis</name>
    <dbReference type="NCBI Taxonomy" id="245188"/>
    <lineage>
        <taxon>Bacteria</taxon>
        <taxon>Pseudomonadati</taxon>
        <taxon>Pseudomonadota</taxon>
        <taxon>Alphaproteobacteria</taxon>
        <taxon>Rhodobacterales</taxon>
        <taxon>Paracoccaceae</taxon>
        <taxon>Yoonia</taxon>
    </lineage>
</organism>
<proteinExistence type="predicted"/>
<sequence length="232" mass="25725">MRKRLNDHIGSEVDGSSPYALAHSVWQDRHGSYETLAQQAKVWAAIGTIALCAASYALVSVISQREFVPFMVQTDQLIPQRALAGASVSNFPDGVVRRELATFIERLRSIPVDRDVLRRDVARLISFLRNSSPADRKVREYFEDQATSPNTFVGKVMRWVDVTSVVYKGGDSWVIEWTETIERLGASAEPVVGLYQATLVVGEGVPQDKDALASNPFGLFVQDYSITYIGAK</sequence>
<evidence type="ECO:0000313" key="7">
    <source>
        <dbReference type="EMBL" id="ART99356.1"/>
    </source>
</evidence>
<protein>
    <submittedName>
        <fullName evidence="7">VirB8 protein</fullName>
    </submittedName>
</protein>
<evidence type="ECO:0000256" key="4">
    <source>
        <dbReference type="ARBA" id="ARBA00023136"/>
    </source>
</evidence>
<dbReference type="Pfam" id="PF04335">
    <property type="entry name" value="VirB8"/>
    <property type="match status" value="1"/>
</dbReference>
<evidence type="ECO:0000313" key="8">
    <source>
        <dbReference type="Proteomes" id="UP000195273"/>
    </source>
</evidence>
<dbReference type="CDD" id="cd16425">
    <property type="entry name" value="TrbF"/>
    <property type="match status" value="1"/>
</dbReference>
<dbReference type="SUPFAM" id="SSF54427">
    <property type="entry name" value="NTF2-like"/>
    <property type="match status" value="1"/>
</dbReference>
<evidence type="ECO:0000256" key="1">
    <source>
        <dbReference type="ARBA" id="ARBA00004167"/>
    </source>
</evidence>
<accession>A0A1Y0E6W8</accession>
<dbReference type="AlphaFoldDB" id="A0A1Y0E6W8"/>
<evidence type="ECO:0000256" key="5">
    <source>
        <dbReference type="SAM" id="Phobius"/>
    </source>
</evidence>
<dbReference type="InterPro" id="IPR035658">
    <property type="entry name" value="TrbF"/>
</dbReference>
<dbReference type="InterPro" id="IPR032710">
    <property type="entry name" value="NTF2-like_dom_sf"/>
</dbReference>
<evidence type="ECO:0000256" key="2">
    <source>
        <dbReference type="ARBA" id="ARBA00022692"/>
    </source>
</evidence>
<dbReference type="KEGG" id="lvs:LOKVESSMR4R_00008"/>
<dbReference type="OrthoDB" id="597581at2"/>
<evidence type="ECO:0000259" key="6">
    <source>
        <dbReference type="Pfam" id="PF04335"/>
    </source>
</evidence>
<dbReference type="RefSeq" id="WP_087205598.1">
    <property type="nucleotide sequence ID" value="NZ_CP021431.1"/>
</dbReference>
<keyword evidence="8" id="KW-1185">Reference proteome</keyword>
<gene>
    <name evidence="7" type="ORF">LOKVESSMR4R_00008</name>
</gene>
<reference evidence="7 8" key="1">
    <citation type="submission" date="2017-05" db="EMBL/GenBank/DDBJ databases">
        <title>Genome Sequence of Loktanella vestfoldensis Strain SMR4r Isolated from a Culture of the Diatom Skeletonema marinoi.</title>
        <authorList>
            <person name="Topel M."/>
            <person name="Pinder M.I.M."/>
            <person name="Johansson O.N."/>
            <person name="Kourtchenko O."/>
            <person name="Godhe A."/>
            <person name="Clarke A.K."/>
        </authorList>
    </citation>
    <scope>NUCLEOTIDE SEQUENCE [LARGE SCALE GENOMIC DNA]</scope>
    <source>
        <strain evidence="7 8">SMR4r</strain>
    </source>
</reference>
<keyword evidence="2 5" id="KW-0812">Transmembrane</keyword>